<dbReference type="EMBL" id="VFLP01000057">
    <property type="protein sequence ID" value="TRX90302.1"/>
    <property type="molecule type" value="Genomic_DNA"/>
</dbReference>
<keyword evidence="2" id="KW-1133">Transmembrane helix</keyword>
<comment type="caution">
    <text evidence="3">The sequence shown here is derived from an EMBL/GenBank/DDBJ whole genome shotgun (WGS) entry which is preliminary data.</text>
</comment>
<protein>
    <submittedName>
        <fullName evidence="3">Uncharacterized protein</fullName>
    </submittedName>
</protein>
<organism evidence="3 4">
    <name type="scientific">Xylaria flabelliformis</name>
    <dbReference type="NCBI Taxonomy" id="2512241"/>
    <lineage>
        <taxon>Eukaryota</taxon>
        <taxon>Fungi</taxon>
        <taxon>Dikarya</taxon>
        <taxon>Ascomycota</taxon>
        <taxon>Pezizomycotina</taxon>
        <taxon>Sordariomycetes</taxon>
        <taxon>Xylariomycetidae</taxon>
        <taxon>Xylariales</taxon>
        <taxon>Xylariaceae</taxon>
        <taxon>Xylaria</taxon>
    </lineage>
</organism>
<evidence type="ECO:0000256" key="2">
    <source>
        <dbReference type="SAM" id="Phobius"/>
    </source>
</evidence>
<dbReference type="AlphaFoldDB" id="A0A553HQR5"/>
<feature type="compositionally biased region" description="Polar residues" evidence="1">
    <location>
        <begin position="1"/>
        <end position="11"/>
    </location>
</feature>
<evidence type="ECO:0000256" key="1">
    <source>
        <dbReference type="SAM" id="MobiDB-lite"/>
    </source>
</evidence>
<reference evidence="4" key="1">
    <citation type="submission" date="2019-06" db="EMBL/GenBank/DDBJ databases">
        <title>Draft genome sequence of the griseofulvin-producing fungus Xylaria cubensis strain G536.</title>
        <authorList>
            <person name="Mead M.E."/>
            <person name="Raja H.A."/>
            <person name="Steenwyk J.L."/>
            <person name="Knowles S.L."/>
            <person name="Oberlies N.H."/>
            <person name="Rokas A."/>
        </authorList>
    </citation>
    <scope>NUCLEOTIDE SEQUENCE [LARGE SCALE GENOMIC DNA]</scope>
    <source>
        <strain evidence="4">G536</strain>
    </source>
</reference>
<accession>A0A553HQR5</accession>
<keyword evidence="2" id="KW-0472">Membrane</keyword>
<keyword evidence="2" id="KW-0812">Transmembrane</keyword>
<feature type="transmembrane region" description="Helical" evidence="2">
    <location>
        <begin position="163"/>
        <end position="195"/>
    </location>
</feature>
<feature type="compositionally biased region" description="Polar residues" evidence="1">
    <location>
        <begin position="32"/>
        <end position="45"/>
    </location>
</feature>
<sequence>MSKTPLGNQEPQFALNAPHGLPPNYRDFYESRNASDSSSLPNPTAQGRHHVSTAVPAEQREQQVHISSDTHEEPPLLLTSSRWTTLETLRDDTSQDAGGESRSKASRLPIKDSLGLSGQLNIIGGSVLILGLLSFLLFLWFGHGTREAADATWAWRQIALKGYMVQAVTLASLVLRLAVSMQSVVCTSMLAALVLEKRFARKSDVAWFSVMRSTNDGPLKMAQMMLFSKYLTRHIEFWLLSLLALVTLALQFSSTILLSDITNFVILGDVGRVSLPDLLNINEQDFDIDIPIGSFITQKPIYGIIGEANTSFNTSPDVRGLSQTGLVQRAFLPLSETENRTSIRHFNGNAMVMSSNVACIRPEMSDVSLSLQGRLDGASDAYIEGSLQYGLSIDNAQATANQSCISGDCDETGFSCQLPATTFDNVDYWQSVACYVDVVGGQINLSALEARWNSTEQPWSKDTPITLVFSTNIEDWGQINVSEPFSSSLENGEWRSYEVTPSHFLNISLCFPAVTLDRKSVTMEASWSLQEPTTQWSLTSNNHSTLDVQRYMGSDSPRGSLADRGILDMQILGDPNDGPPTSPANQPRTVISIGMQANETSARLTPRLEEWTQYSELTAVGTSNTTWILCLYCNAGGIGPHAETALLFSDIISRTSRAADALLSFHTAEALLVHYSYLSSYTLPYDAQVASTTSVRAPSKCSETGCGGLVTVLVLVGVHLLYVAVIATIYTTQIRHSRYANIWHAVSQLTSSETRETLDAANNDSDEGVFKDKEKYDKDDFVKLVRLENGKIEIVKHHLETKTWGPSWVTKIGKKMLTMKWSKKNESRKQFQKSRFT</sequence>
<feature type="region of interest" description="Disordered" evidence="1">
    <location>
        <begin position="1"/>
        <end position="52"/>
    </location>
</feature>
<name>A0A553HQR5_9PEZI</name>
<feature type="transmembrane region" description="Helical" evidence="2">
    <location>
        <begin position="708"/>
        <end position="730"/>
    </location>
</feature>
<feature type="transmembrane region" description="Helical" evidence="2">
    <location>
        <begin position="120"/>
        <end position="143"/>
    </location>
</feature>
<evidence type="ECO:0000313" key="3">
    <source>
        <dbReference type="EMBL" id="TRX90302.1"/>
    </source>
</evidence>
<proteinExistence type="predicted"/>
<gene>
    <name evidence="3" type="ORF">FHL15_008847</name>
</gene>
<dbReference type="Proteomes" id="UP000319160">
    <property type="component" value="Unassembled WGS sequence"/>
</dbReference>
<evidence type="ECO:0000313" key="4">
    <source>
        <dbReference type="Proteomes" id="UP000319160"/>
    </source>
</evidence>
<feature type="transmembrane region" description="Helical" evidence="2">
    <location>
        <begin position="237"/>
        <end position="258"/>
    </location>
</feature>
<dbReference type="OrthoDB" id="5428040at2759"/>
<keyword evidence="4" id="KW-1185">Reference proteome</keyword>